<evidence type="ECO:0000313" key="4">
    <source>
        <dbReference type="Proteomes" id="UP000309117"/>
    </source>
</evidence>
<feature type="domain" description="N-acetylmuramoyl-L-alanine amidase" evidence="2">
    <location>
        <begin position="63"/>
        <end position="204"/>
    </location>
</feature>
<dbReference type="Pfam" id="PF03217">
    <property type="entry name" value="SlpA"/>
    <property type="match status" value="1"/>
</dbReference>
<dbReference type="CDD" id="cd06583">
    <property type="entry name" value="PGRP"/>
    <property type="match status" value="1"/>
</dbReference>
<proteinExistence type="predicted"/>
<dbReference type="InterPro" id="IPR024968">
    <property type="entry name" value="SlpA_C_lactobacillus"/>
</dbReference>
<feature type="chain" id="PRO_5020811490" evidence="1">
    <location>
        <begin position="31"/>
        <end position="366"/>
    </location>
</feature>
<dbReference type="SMART" id="SM00644">
    <property type="entry name" value="Ami_2"/>
    <property type="match status" value="1"/>
</dbReference>
<keyword evidence="1" id="KW-0732">Signal</keyword>
<dbReference type="GO" id="GO:0009253">
    <property type="term" value="P:peptidoglycan catabolic process"/>
    <property type="evidence" value="ECO:0007669"/>
    <property type="project" value="InterPro"/>
</dbReference>
<sequence length="366" mass="40665">MKFKKIMLAVLAAGSLTAIGLGANTSKVHAATMNSIAQQYSYSGTTYLYKMLKTEGIKYNKFYTENPIKYRTGKPEGIVIHETATPGATAHDEAIYFNREWMNMYAYVHAFVDHNGVIQMMTPDYGVWGAGPMANDRFMQVELCEETDRTNFAKSINNDAIYAAKLLHRYNLTPTNATKTGQGTVWSHLAVSKFLGGTDHGDPDGYFASWGYSMDEFFDLIQHYYNLQEGNASAEKKPTATTAVTQAPSTNGKTLMHDAYVYDENGKKTKTLKKAGVAVNVSGEKTINKKKYLQIGKNEYVNATNVEGTDRVLKRNTYIYDTVGVRVGVTKLLKGNSVKTYGSKVTIQGIKYYAISPTQFVKANNF</sequence>
<comment type="caution">
    <text evidence="3">The sequence shown here is derived from an EMBL/GenBank/DDBJ whole genome shotgun (WGS) entry which is preliminary data.</text>
</comment>
<dbReference type="GO" id="GO:0008745">
    <property type="term" value="F:N-acetylmuramoyl-L-alanine amidase activity"/>
    <property type="evidence" value="ECO:0007669"/>
    <property type="project" value="InterPro"/>
</dbReference>
<dbReference type="EMBL" id="SRYV01000002">
    <property type="protein sequence ID" value="TGY17229.1"/>
    <property type="molecule type" value="Genomic_DNA"/>
</dbReference>
<dbReference type="AlphaFoldDB" id="A0A4S2BQ21"/>
<dbReference type="Gene3D" id="3.40.80.10">
    <property type="entry name" value="Peptidoglycan recognition protein-like"/>
    <property type="match status" value="1"/>
</dbReference>
<dbReference type="Pfam" id="PF01510">
    <property type="entry name" value="Amidase_2"/>
    <property type="match status" value="1"/>
</dbReference>
<evidence type="ECO:0000313" key="3">
    <source>
        <dbReference type="EMBL" id="TGY17229.1"/>
    </source>
</evidence>
<gene>
    <name evidence="3" type="ORF">E5351_01870</name>
</gene>
<feature type="signal peptide" evidence="1">
    <location>
        <begin position="1"/>
        <end position="30"/>
    </location>
</feature>
<organism evidence="3 4">
    <name type="scientific">Lactobacillus intestinalis</name>
    <dbReference type="NCBI Taxonomy" id="151781"/>
    <lineage>
        <taxon>Bacteria</taxon>
        <taxon>Bacillati</taxon>
        <taxon>Bacillota</taxon>
        <taxon>Bacilli</taxon>
        <taxon>Lactobacillales</taxon>
        <taxon>Lactobacillaceae</taxon>
        <taxon>Lactobacillus</taxon>
    </lineage>
</organism>
<dbReference type="InterPro" id="IPR002502">
    <property type="entry name" value="Amidase_domain"/>
</dbReference>
<reference evidence="3 4" key="1">
    <citation type="submission" date="2019-04" db="EMBL/GenBank/DDBJ databases">
        <title>Microbes associate with the intestines of laboratory mice.</title>
        <authorList>
            <person name="Navarre W."/>
            <person name="Wong E."/>
            <person name="Huang K."/>
            <person name="Tropini C."/>
            <person name="Ng K."/>
            <person name="Yu B."/>
        </authorList>
    </citation>
    <scope>NUCLEOTIDE SEQUENCE [LARGE SCALE GENOMIC DNA]</scope>
    <source>
        <strain evidence="3 4">NM61_E11</strain>
    </source>
</reference>
<protein>
    <submittedName>
        <fullName evidence="3">Amidase</fullName>
    </submittedName>
</protein>
<dbReference type="InterPro" id="IPR036505">
    <property type="entry name" value="Amidase/PGRP_sf"/>
</dbReference>
<evidence type="ECO:0000259" key="2">
    <source>
        <dbReference type="SMART" id="SM00644"/>
    </source>
</evidence>
<dbReference type="Proteomes" id="UP000309117">
    <property type="component" value="Unassembled WGS sequence"/>
</dbReference>
<accession>A0A4S2BQ21</accession>
<dbReference type="RefSeq" id="WP_004039574.1">
    <property type="nucleotide sequence ID" value="NZ_AQFR02000003.1"/>
</dbReference>
<evidence type="ECO:0000256" key="1">
    <source>
        <dbReference type="SAM" id="SignalP"/>
    </source>
</evidence>
<dbReference type="SUPFAM" id="SSF55846">
    <property type="entry name" value="N-acetylmuramoyl-L-alanine amidase-like"/>
    <property type="match status" value="1"/>
</dbReference>
<name>A0A4S2BQ21_9LACO</name>